<dbReference type="InterPro" id="IPR028974">
    <property type="entry name" value="TSP_type-3_rpt"/>
</dbReference>
<dbReference type="InterPro" id="IPR020008">
    <property type="entry name" value="GlyGly_CTERM"/>
</dbReference>
<accession>A0A4R1F3J8</accession>
<evidence type="ECO:0000256" key="1">
    <source>
        <dbReference type="SAM" id="MobiDB-lite"/>
    </source>
</evidence>
<dbReference type="OrthoDB" id="4463518at2"/>
<keyword evidence="3" id="KW-1185">Reference proteome</keyword>
<dbReference type="GO" id="GO:0005509">
    <property type="term" value="F:calcium ion binding"/>
    <property type="evidence" value="ECO:0007669"/>
    <property type="project" value="InterPro"/>
</dbReference>
<comment type="caution">
    <text evidence="2">The sequence shown here is derived from an EMBL/GenBank/DDBJ whole genome shotgun (WGS) entry which is preliminary data.</text>
</comment>
<feature type="compositionally biased region" description="Low complexity" evidence="1">
    <location>
        <begin position="622"/>
        <end position="631"/>
    </location>
</feature>
<feature type="compositionally biased region" description="Acidic residues" evidence="1">
    <location>
        <begin position="498"/>
        <end position="514"/>
    </location>
</feature>
<organism evidence="2 3">
    <name type="scientific">Cocleimonas flava</name>
    <dbReference type="NCBI Taxonomy" id="634765"/>
    <lineage>
        <taxon>Bacteria</taxon>
        <taxon>Pseudomonadati</taxon>
        <taxon>Pseudomonadota</taxon>
        <taxon>Gammaproteobacteria</taxon>
        <taxon>Thiotrichales</taxon>
        <taxon>Thiotrichaceae</taxon>
        <taxon>Cocleimonas</taxon>
    </lineage>
</organism>
<gene>
    <name evidence="2" type="ORF">EV695_1627</name>
</gene>
<feature type="region of interest" description="Disordered" evidence="1">
    <location>
        <begin position="357"/>
        <end position="644"/>
    </location>
</feature>
<feature type="compositionally biased region" description="Acidic residues" evidence="1">
    <location>
        <begin position="604"/>
        <end position="620"/>
    </location>
</feature>
<dbReference type="AlphaFoldDB" id="A0A4R1F3J8"/>
<name>A0A4R1F3J8_9GAMM</name>
<proteinExistence type="predicted"/>
<evidence type="ECO:0000313" key="3">
    <source>
        <dbReference type="Proteomes" id="UP000294887"/>
    </source>
</evidence>
<dbReference type="SUPFAM" id="SSF103647">
    <property type="entry name" value="TSP type-3 repeat"/>
    <property type="match status" value="3"/>
</dbReference>
<sequence length="670" mass="70324">MLFYNKVIQIKICLLLLLIPFYGAIADQVINDDLILNNVSDGTAPAYDCSAGVTLPYDSTTNSFDTSSVGSVIPVGDPLIIATPIACTTVAGVFTCEYSCSTPDASACIGFDCADGEVFNGDTLRLKENNLRIRMTDTAAAAGLGQSWNLEANSSRDTEPSYFDIQVKSVTKDKTRLVTALDGVVPSYDCSVPANIFSPAPDNLPPVTGTIPIGQPFITPVQDPATCVFSGGNYTCSFICDPDVDFEVQSALMFGTANPANDLGNSIAIGSSSEFEVNTVSVGKATLLRRIANVAGAIDATDILTLERLNDYSVVEDQIAAAALLKQKVDVMNAQLDTLTAQIDIIDLDDDDDGFSDFDEATCGSDPLNISDTPTDTDNDKLCDAGVDADDDNDTFSDVDEGICGTDSLDNTSVPLDTDNDGMCDDGVDADDDGDNVPDANDAFPLDKNESVDTDGDGTGNNADTDDDGDGVLDINDAFPLGPTESLDTDGDGISNLADDDDDNDGVADIDDAFPLDKNESVDTDGDGTGNNADLDDDNDNVPDVDDAFALDATESIDTDGDGTGNNADTDDDGDNVPDRDDAFALDASESVDTDGDGVGNNADTDDDNDGVSDDEDEFPLDPSKSSSDASDSTDDETTKKGGSMNFLGLLLLGVIALLRRRYLELRHSS</sequence>
<dbReference type="Gene3D" id="4.10.1080.10">
    <property type="entry name" value="TSP type-3 repeat"/>
    <property type="match status" value="2"/>
</dbReference>
<protein>
    <submittedName>
        <fullName evidence="2">Putative secreted protein/MYXO-CTERM domain-containing protein</fullName>
    </submittedName>
</protein>
<feature type="compositionally biased region" description="Acidic residues" evidence="1">
    <location>
        <begin position="534"/>
        <end position="561"/>
    </location>
</feature>
<dbReference type="RefSeq" id="WP_131905430.1">
    <property type="nucleotide sequence ID" value="NZ_BAAAFU010000004.1"/>
</dbReference>
<dbReference type="EMBL" id="SMFQ01000003">
    <property type="protein sequence ID" value="TCJ87124.1"/>
    <property type="molecule type" value="Genomic_DNA"/>
</dbReference>
<feature type="compositionally biased region" description="Acidic residues" evidence="1">
    <location>
        <begin position="387"/>
        <end position="401"/>
    </location>
</feature>
<dbReference type="Gene3D" id="2.150.10.10">
    <property type="entry name" value="Serralysin-like metalloprotease, C-terminal"/>
    <property type="match status" value="1"/>
</dbReference>
<feature type="compositionally biased region" description="Acidic residues" evidence="1">
    <location>
        <begin position="418"/>
        <end position="436"/>
    </location>
</feature>
<dbReference type="InterPro" id="IPR011049">
    <property type="entry name" value="Serralysin-like_metalloprot_C"/>
</dbReference>
<dbReference type="NCBIfam" id="TIGR03501">
    <property type="entry name" value="GlyGly_CTERM"/>
    <property type="match status" value="1"/>
</dbReference>
<evidence type="ECO:0000313" key="2">
    <source>
        <dbReference type="EMBL" id="TCJ87124.1"/>
    </source>
</evidence>
<dbReference type="Proteomes" id="UP000294887">
    <property type="component" value="Unassembled WGS sequence"/>
</dbReference>
<reference evidence="2 3" key="1">
    <citation type="submission" date="2019-03" db="EMBL/GenBank/DDBJ databases">
        <title>Genomic Encyclopedia of Type Strains, Phase IV (KMG-IV): sequencing the most valuable type-strain genomes for metagenomic binning, comparative biology and taxonomic classification.</title>
        <authorList>
            <person name="Goeker M."/>
        </authorList>
    </citation>
    <scope>NUCLEOTIDE SEQUENCE [LARGE SCALE GENOMIC DNA]</scope>
    <source>
        <strain evidence="2 3">DSM 24830</strain>
    </source>
</reference>